<dbReference type="InterPro" id="IPR000612">
    <property type="entry name" value="PMP3"/>
</dbReference>
<dbReference type="KEGG" id="vpo:Kpol_2002p82"/>
<dbReference type="RefSeq" id="XP_001646869.1">
    <property type="nucleotide sequence ID" value="XM_001646819.1"/>
</dbReference>
<accession>A7TFJ7</accession>
<gene>
    <name evidence="7" type="ORF">Kpol_2002p82</name>
</gene>
<evidence type="ECO:0000313" key="7">
    <source>
        <dbReference type="EMBL" id="EDO19011.1"/>
    </source>
</evidence>
<sequence length="138" mass="15708">MSNQAQENNNDESGSPIFSIDKHDLVLLIIAVFLPPVAVWKRRGFFSKDSLLNVLLFLLFFFPAVIHAMFVIHETSLQRSRGQYQQVSSNDNSNVAVEEQNVNKLTNVHDLEENRVPPLYNDIVKSPMNVSDNKIQNP</sequence>
<protein>
    <submittedName>
        <fullName evidence="7">Uncharacterized protein</fullName>
    </submittedName>
</protein>
<dbReference type="PROSITE" id="PS01309">
    <property type="entry name" value="UPF0057"/>
    <property type="match status" value="1"/>
</dbReference>
<comment type="subcellular location">
    <subcellularLocation>
        <location evidence="1">Membrane</location>
    </subcellularLocation>
</comment>
<evidence type="ECO:0000256" key="2">
    <source>
        <dbReference type="ARBA" id="ARBA00009530"/>
    </source>
</evidence>
<keyword evidence="4 6" id="KW-1133">Transmembrane helix</keyword>
<keyword evidence="8" id="KW-1185">Reference proteome</keyword>
<dbReference type="PANTHER" id="PTHR21659:SF112">
    <property type="entry name" value="PROTEIN SNA2-RELATED"/>
    <property type="match status" value="1"/>
</dbReference>
<name>A7TFJ7_VANPO</name>
<dbReference type="OMA" id="FPAVIHA"/>
<proteinExistence type="inferred from homology"/>
<dbReference type="EMBL" id="DS480383">
    <property type="protein sequence ID" value="EDO19011.1"/>
    <property type="molecule type" value="Genomic_DNA"/>
</dbReference>
<dbReference type="HOGENOM" id="CLU_107649_0_1_1"/>
<dbReference type="AlphaFoldDB" id="A7TFJ7"/>
<evidence type="ECO:0000256" key="3">
    <source>
        <dbReference type="ARBA" id="ARBA00022692"/>
    </source>
</evidence>
<dbReference type="Proteomes" id="UP000000267">
    <property type="component" value="Unassembled WGS sequence"/>
</dbReference>
<comment type="similarity">
    <text evidence="2">Belongs to the UPF0057 (PMP3) family.</text>
</comment>
<dbReference type="GeneID" id="5547337"/>
<dbReference type="STRING" id="436907.A7TFJ7"/>
<evidence type="ECO:0000256" key="1">
    <source>
        <dbReference type="ARBA" id="ARBA00004370"/>
    </source>
</evidence>
<reference evidence="7 8" key="1">
    <citation type="journal article" date="2007" name="Proc. Natl. Acad. Sci. U.S.A.">
        <title>Independent sorting-out of thousands of duplicated gene pairs in two yeast species descended from a whole-genome duplication.</title>
        <authorList>
            <person name="Scannell D.R."/>
            <person name="Frank A.C."/>
            <person name="Conant G.C."/>
            <person name="Byrne K.P."/>
            <person name="Woolfit M."/>
            <person name="Wolfe K.H."/>
        </authorList>
    </citation>
    <scope>NUCLEOTIDE SEQUENCE [LARGE SCALE GENOMIC DNA]</scope>
    <source>
        <strain evidence="8">ATCC 22028 / DSM 70294 / BCRC 21397 / CBS 2163 / NBRC 10782 / NRRL Y-8283 / UCD 57-17</strain>
    </source>
</reference>
<dbReference type="PhylomeDB" id="A7TFJ7"/>
<dbReference type="PANTHER" id="PTHR21659">
    <property type="entry name" value="HYDROPHOBIC PROTEIN RCI2 LOW TEMPERATURE AND SALT RESPONSIVE PROTEIN LTI6 -RELATED"/>
    <property type="match status" value="1"/>
</dbReference>
<dbReference type="eggNOG" id="KOG1773">
    <property type="taxonomic scope" value="Eukaryota"/>
</dbReference>
<evidence type="ECO:0000313" key="8">
    <source>
        <dbReference type="Proteomes" id="UP000000267"/>
    </source>
</evidence>
<organism evidence="8">
    <name type="scientific">Vanderwaltozyma polyspora (strain ATCC 22028 / DSM 70294 / BCRC 21397 / CBS 2163 / NBRC 10782 / NRRL Y-8283 / UCD 57-17)</name>
    <name type="common">Kluyveromyces polysporus</name>
    <dbReference type="NCBI Taxonomy" id="436907"/>
    <lineage>
        <taxon>Eukaryota</taxon>
        <taxon>Fungi</taxon>
        <taxon>Dikarya</taxon>
        <taxon>Ascomycota</taxon>
        <taxon>Saccharomycotina</taxon>
        <taxon>Saccharomycetes</taxon>
        <taxon>Saccharomycetales</taxon>
        <taxon>Saccharomycetaceae</taxon>
        <taxon>Vanderwaltozyma</taxon>
    </lineage>
</organism>
<evidence type="ECO:0000256" key="4">
    <source>
        <dbReference type="ARBA" id="ARBA00022989"/>
    </source>
</evidence>
<feature type="transmembrane region" description="Helical" evidence="6">
    <location>
        <begin position="52"/>
        <end position="72"/>
    </location>
</feature>
<dbReference type="Pfam" id="PF01679">
    <property type="entry name" value="Pmp3"/>
    <property type="match status" value="1"/>
</dbReference>
<evidence type="ECO:0000256" key="6">
    <source>
        <dbReference type="SAM" id="Phobius"/>
    </source>
</evidence>
<keyword evidence="5 6" id="KW-0472">Membrane</keyword>
<evidence type="ECO:0000256" key="5">
    <source>
        <dbReference type="ARBA" id="ARBA00023136"/>
    </source>
</evidence>
<keyword evidence="3 6" id="KW-0812">Transmembrane</keyword>
<dbReference type="InParanoid" id="A7TFJ7"/>
<dbReference type="FunCoup" id="A7TFJ7">
    <property type="interactions" value="95"/>
</dbReference>
<dbReference type="OrthoDB" id="2802411at2759"/>
<dbReference type="GO" id="GO:0016020">
    <property type="term" value="C:membrane"/>
    <property type="evidence" value="ECO:0007669"/>
    <property type="project" value="UniProtKB-SubCell"/>
</dbReference>